<dbReference type="Proteomes" id="UP000326903">
    <property type="component" value="Unassembled WGS sequence"/>
</dbReference>
<evidence type="ECO:0000256" key="6">
    <source>
        <dbReference type="ARBA" id="ARBA00023239"/>
    </source>
</evidence>
<accession>A0A5J5IAZ1</accession>
<evidence type="ECO:0000256" key="7">
    <source>
        <dbReference type="ARBA" id="ARBA00032903"/>
    </source>
</evidence>
<name>A0A5J5IAZ1_9BACT</name>
<evidence type="ECO:0000256" key="3">
    <source>
        <dbReference type="ARBA" id="ARBA00005708"/>
    </source>
</evidence>
<dbReference type="GO" id="GO:0046656">
    <property type="term" value="P:folic acid biosynthetic process"/>
    <property type="evidence" value="ECO:0007669"/>
    <property type="project" value="UniProtKB-KW"/>
</dbReference>
<evidence type="ECO:0000256" key="4">
    <source>
        <dbReference type="ARBA" id="ARBA00013043"/>
    </source>
</evidence>
<feature type="domain" description="Dihydroneopterin aldolase/epimerase" evidence="8">
    <location>
        <begin position="4"/>
        <end position="113"/>
    </location>
</feature>
<dbReference type="EMBL" id="VYQF01000013">
    <property type="protein sequence ID" value="KAA9034648.1"/>
    <property type="molecule type" value="Genomic_DNA"/>
</dbReference>
<dbReference type="RefSeq" id="WP_150417020.1">
    <property type="nucleotide sequence ID" value="NZ_VYQF01000013.1"/>
</dbReference>
<evidence type="ECO:0000256" key="5">
    <source>
        <dbReference type="ARBA" id="ARBA00022909"/>
    </source>
</evidence>
<keyword evidence="5" id="KW-0289">Folate biosynthesis</keyword>
<evidence type="ECO:0000256" key="1">
    <source>
        <dbReference type="ARBA" id="ARBA00001353"/>
    </source>
</evidence>
<dbReference type="SMART" id="SM00905">
    <property type="entry name" value="FolB"/>
    <property type="match status" value="1"/>
</dbReference>
<dbReference type="NCBIfam" id="TIGR00526">
    <property type="entry name" value="folB_dom"/>
    <property type="match status" value="1"/>
</dbReference>
<organism evidence="9 10">
    <name type="scientific">Ginsengibacter hankyongi</name>
    <dbReference type="NCBI Taxonomy" id="2607284"/>
    <lineage>
        <taxon>Bacteria</taxon>
        <taxon>Pseudomonadati</taxon>
        <taxon>Bacteroidota</taxon>
        <taxon>Chitinophagia</taxon>
        <taxon>Chitinophagales</taxon>
        <taxon>Chitinophagaceae</taxon>
        <taxon>Ginsengibacter</taxon>
    </lineage>
</organism>
<keyword evidence="10" id="KW-1185">Reference proteome</keyword>
<reference evidence="9 10" key="1">
    <citation type="submission" date="2019-09" db="EMBL/GenBank/DDBJ databases">
        <title>Draft genome sequence of Ginsengibacter sp. BR5-29.</title>
        <authorList>
            <person name="Im W.-T."/>
        </authorList>
    </citation>
    <scope>NUCLEOTIDE SEQUENCE [LARGE SCALE GENOMIC DNA]</scope>
    <source>
        <strain evidence="9 10">BR5-29</strain>
    </source>
</reference>
<comment type="caution">
    <text evidence="9">The sequence shown here is derived from an EMBL/GenBank/DDBJ whole genome shotgun (WGS) entry which is preliminary data.</text>
</comment>
<dbReference type="InterPro" id="IPR043133">
    <property type="entry name" value="GTP-CH-I_C/QueF"/>
</dbReference>
<evidence type="ECO:0000313" key="10">
    <source>
        <dbReference type="Proteomes" id="UP000326903"/>
    </source>
</evidence>
<dbReference type="EC" id="4.1.2.25" evidence="4"/>
<gene>
    <name evidence="9" type="ORF">FW778_21805</name>
</gene>
<dbReference type="PANTHER" id="PTHR42844:SF1">
    <property type="entry name" value="DIHYDRONEOPTERIN ALDOLASE 1-RELATED"/>
    <property type="match status" value="1"/>
</dbReference>
<comment type="similarity">
    <text evidence="3">Belongs to the DHNA family.</text>
</comment>
<dbReference type="InterPro" id="IPR006156">
    <property type="entry name" value="Dihydroneopterin_aldolase"/>
</dbReference>
<dbReference type="AlphaFoldDB" id="A0A5J5IAZ1"/>
<dbReference type="PANTHER" id="PTHR42844">
    <property type="entry name" value="DIHYDRONEOPTERIN ALDOLASE 1-RELATED"/>
    <property type="match status" value="1"/>
</dbReference>
<evidence type="ECO:0000313" key="9">
    <source>
        <dbReference type="EMBL" id="KAA9034648.1"/>
    </source>
</evidence>
<comment type="pathway">
    <text evidence="2">Cofactor biosynthesis; tetrahydrofolate biosynthesis; 2-amino-4-hydroxy-6-hydroxymethyl-7,8-dihydropteridine diphosphate from 7,8-dihydroneopterin triphosphate: step 3/4.</text>
</comment>
<comment type="catalytic activity">
    <reaction evidence="1">
        <text>7,8-dihydroneopterin = 6-hydroxymethyl-7,8-dihydropterin + glycolaldehyde</text>
        <dbReference type="Rhea" id="RHEA:10540"/>
        <dbReference type="ChEBI" id="CHEBI:17001"/>
        <dbReference type="ChEBI" id="CHEBI:17071"/>
        <dbReference type="ChEBI" id="CHEBI:44841"/>
        <dbReference type="EC" id="4.1.2.25"/>
    </reaction>
</comment>
<dbReference type="Gene3D" id="3.30.1130.10">
    <property type="match status" value="1"/>
</dbReference>
<keyword evidence="6" id="KW-0456">Lyase</keyword>
<sequence>MVTVHLHDLRFNAFHGVHEEERLLGNEYIIDASVEFHEDLQVINSINDTINYADIYNIIRERMNVPTPLLENVVMEIGNEIHNEFPQVRSINISIKKLHPPIEGIRGSAGVNWQKQF</sequence>
<dbReference type="Pfam" id="PF02152">
    <property type="entry name" value="FolB"/>
    <property type="match status" value="1"/>
</dbReference>
<dbReference type="GO" id="GO:0005737">
    <property type="term" value="C:cytoplasm"/>
    <property type="evidence" value="ECO:0007669"/>
    <property type="project" value="TreeGrafter"/>
</dbReference>
<protein>
    <recommendedName>
        <fullName evidence="4">dihydroneopterin aldolase</fullName>
        <ecNumber evidence="4">4.1.2.25</ecNumber>
    </recommendedName>
    <alternativeName>
        <fullName evidence="7">7,8-dihydroneopterin aldolase</fullName>
    </alternativeName>
</protein>
<evidence type="ECO:0000256" key="2">
    <source>
        <dbReference type="ARBA" id="ARBA00005013"/>
    </source>
</evidence>
<proteinExistence type="inferred from homology"/>
<dbReference type="SUPFAM" id="SSF55620">
    <property type="entry name" value="Tetrahydrobiopterin biosynthesis enzymes-like"/>
    <property type="match status" value="1"/>
</dbReference>
<evidence type="ECO:0000259" key="8">
    <source>
        <dbReference type="SMART" id="SM00905"/>
    </source>
</evidence>
<dbReference type="GO" id="GO:0004150">
    <property type="term" value="F:dihydroneopterin aldolase activity"/>
    <property type="evidence" value="ECO:0007669"/>
    <property type="project" value="UniProtKB-EC"/>
</dbReference>
<dbReference type="InterPro" id="IPR006157">
    <property type="entry name" value="FolB_dom"/>
</dbReference>